<evidence type="ECO:0000256" key="4">
    <source>
        <dbReference type="SAM" id="MobiDB-lite"/>
    </source>
</evidence>
<dbReference type="InterPro" id="IPR004358">
    <property type="entry name" value="Sig_transdc_His_kin-like_C"/>
</dbReference>
<sequence>MTDDDLLNGAGLGGSPKRPPRRSTDAGSDTEPPPLFGLAAERAGLDPADDSRRPRIGCCLTREGHERLLVEWLEAHGYDPVRIDPDAVASVRFDLCIVDRHTLADVRDPLFERRRRSRALLPVLLLTPGDTGETLAALPAPLAAVVTDVVSTPLRTPILERRIESALRTRRLSRDLAGSRERYRRLVEHTPAAVFLVTEGTITYANAAAERILGAEDGGLRGESFAEFVVPDDRDRVVGIVESMAPGSSIEFVDVDLRRNDHPIPTELAVARVDDGETDEAGANGTETVDAAPSPGRTVQIVAHDVSRRQAREDQLKLYRRAMDAATVGISITNPSLPDNPLIYVNDEFERLTGRPREEVLGRNPRFLQTEHTDPATVDRIRAAIDAGEPVSVEIRNGRPDGTEWYNQLDITPIEGADGEVEYFLGFQRDVTDRHEREQRLAVLDRVLRHDLRNRLNVVTGHAAEIEAGNGDAAEHAAAIRNAAESLIGLSDAARRFRSAMREDAPLEHVRLDGLLADLLETVAETDPNVTIHRELEPATVRSNGGLQLAIEEILTNAVKHADCDPEITVTIHSEGDEAILRIADNGPGIPATERNALEGTAETPTEHGSGLGLWLVRWAITDVGGEVSYADNDPRGAVITLRLSSVTESDSASADR</sequence>
<dbReference type="PANTHER" id="PTHR47429:SF2">
    <property type="entry name" value="PROTEIN TWIN LOV 1"/>
    <property type="match status" value="1"/>
</dbReference>
<evidence type="ECO:0000259" key="5">
    <source>
        <dbReference type="PROSITE" id="PS50109"/>
    </source>
</evidence>
<dbReference type="SMART" id="SM00387">
    <property type="entry name" value="HATPase_c"/>
    <property type="match status" value="1"/>
</dbReference>
<dbReference type="GO" id="GO:0016772">
    <property type="term" value="F:transferase activity, transferring phosphorus-containing groups"/>
    <property type="evidence" value="ECO:0007669"/>
    <property type="project" value="InterPro"/>
</dbReference>
<dbReference type="InterPro" id="IPR035965">
    <property type="entry name" value="PAS-like_dom_sf"/>
</dbReference>
<feature type="region of interest" description="Disordered" evidence="4">
    <location>
        <begin position="1"/>
        <end position="37"/>
    </location>
</feature>
<feature type="domain" description="Histidine kinase" evidence="5">
    <location>
        <begin position="447"/>
        <end position="648"/>
    </location>
</feature>
<dbReference type="PROSITE" id="PS50109">
    <property type="entry name" value="HIS_KIN"/>
    <property type="match status" value="1"/>
</dbReference>
<dbReference type="CDD" id="cd00075">
    <property type="entry name" value="HATPase"/>
    <property type="match status" value="1"/>
</dbReference>
<dbReference type="RefSeq" id="WP_092730878.1">
    <property type="nucleotide sequence ID" value="NZ_FNPC01000002.1"/>
</dbReference>
<evidence type="ECO:0000313" key="8">
    <source>
        <dbReference type="EMBL" id="SDX90921.1"/>
    </source>
</evidence>
<name>A0A1H3FIU7_9EURY</name>
<proteinExistence type="predicted"/>
<dbReference type="NCBIfam" id="TIGR00229">
    <property type="entry name" value="sensory_box"/>
    <property type="match status" value="2"/>
</dbReference>
<dbReference type="PROSITE" id="PS50112">
    <property type="entry name" value="PAS"/>
    <property type="match status" value="2"/>
</dbReference>
<gene>
    <name evidence="8" type="ORF">SAMN05216564_10276</name>
</gene>
<dbReference type="PANTHER" id="PTHR47429">
    <property type="entry name" value="PROTEIN TWIN LOV 1"/>
    <property type="match status" value="1"/>
</dbReference>
<evidence type="ECO:0000256" key="2">
    <source>
        <dbReference type="ARBA" id="ARBA00022643"/>
    </source>
</evidence>
<dbReference type="CDD" id="cd00130">
    <property type="entry name" value="PAS"/>
    <property type="match status" value="2"/>
</dbReference>
<reference evidence="9" key="1">
    <citation type="submission" date="2016-10" db="EMBL/GenBank/DDBJ databases">
        <authorList>
            <person name="Varghese N."/>
            <person name="Submissions S."/>
        </authorList>
    </citation>
    <scope>NUCLEOTIDE SEQUENCE [LARGE SCALE GENOMIC DNA]</scope>
    <source>
        <strain evidence="9">DC30,IBRC 10041,KCTC 4046</strain>
    </source>
</reference>
<evidence type="ECO:0000256" key="3">
    <source>
        <dbReference type="ARBA" id="ARBA00022991"/>
    </source>
</evidence>
<dbReference type="InterPro" id="IPR000014">
    <property type="entry name" value="PAS"/>
</dbReference>
<dbReference type="SUPFAM" id="SSF55874">
    <property type="entry name" value="ATPase domain of HSP90 chaperone/DNA topoisomerase II/histidine kinase"/>
    <property type="match status" value="1"/>
</dbReference>
<dbReference type="InterPro" id="IPR001610">
    <property type="entry name" value="PAC"/>
</dbReference>
<accession>A0A1H3FIU7</accession>
<dbReference type="Proteomes" id="UP000199079">
    <property type="component" value="Unassembled WGS sequence"/>
</dbReference>
<dbReference type="Pfam" id="PF13426">
    <property type="entry name" value="PAS_9"/>
    <property type="match status" value="1"/>
</dbReference>
<feature type="domain" description="PAS" evidence="6">
    <location>
        <begin position="315"/>
        <end position="386"/>
    </location>
</feature>
<dbReference type="OrthoDB" id="230688at2157"/>
<evidence type="ECO:0000313" key="9">
    <source>
        <dbReference type="Proteomes" id="UP000199079"/>
    </source>
</evidence>
<dbReference type="InterPro" id="IPR013767">
    <property type="entry name" value="PAS_fold"/>
</dbReference>
<keyword evidence="1" id="KW-0285">Flavoprotein</keyword>
<evidence type="ECO:0000259" key="6">
    <source>
        <dbReference type="PROSITE" id="PS50112"/>
    </source>
</evidence>
<dbReference type="Gene3D" id="3.30.450.20">
    <property type="entry name" value="PAS domain"/>
    <property type="match status" value="2"/>
</dbReference>
<protein>
    <submittedName>
        <fullName evidence="8">PAS domain S-box-containing protein</fullName>
    </submittedName>
</protein>
<dbReference type="Pfam" id="PF00989">
    <property type="entry name" value="PAS"/>
    <property type="match status" value="1"/>
</dbReference>
<keyword evidence="2" id="KW-0288">FMN</keyword>
<keyword evidence="9" id="KW-1185">Reference proteome</keyword>
<keyword evidence="3" id="KW-0157">Chromophore</keyword>
<evidence type="ECO:0000256" key="1">
    <source>
        <dbReference type="ARBA" id="ARBA00022630"/>
    </source>
</evidence>
<dbReference type="Pfam" id="PF02518">
    <property type="entry name" value="HATPase_c"/>
    <property type="match status" value="1"/>
</dbReference>
<dbReference type="AlphaFoldDB" id="A0A1H3FIU7"/>
<feature type="domain" description="PAS" evidence="6">
    <location>
        <begin position="179"/>
        <end position="248"/>
    </location>
</feature>
<dbReference type="PRINTS" id="PR00344">
    <property type="entry name" value="BCTRLSENSOR"/>
</dbReference>
<dbReference type="EMBL" id="FNPC01000002">
    <property type="protein sequence ID" value="SDX90921.1"/>
    <property type="molecule type" value="Genomic_DNA"/>
</dbReference>
<evidence type="ECO:0000259" key="7">
    <source>
        <dbReference type="PROSITE" id="PS50113"/>
    </source>
</evidence>
<dbReference type="InterPro" id="IPR005467">
    <property type="entry name" value="His_kinase_dom"/>
</dbReference>
<dbReference type="InterPro" id="IPR003594">
    <property type="entry name" value="HATPase_dom"/>
</dbReference>
<dbReference type="Gene3D" id="3.30.565.10">
    <property type="entry name" value="Histidine kinase-like ATPase, C-terminal domain"/>
    <property type="match status" value="1"/>
</dbReference>
<dbReference type="InterPro" id="IPR036890">
    <property type="entry name" value="HATPase_C_sf"/>
</dbReference>
<organism evidence="8 9">
    <name type="scientific">Halopenitus persicus</name>
    <dbReference type="NCBI Taxonomy" id="1048396"/>
    <lineage>
        <taxon>Archaea</taxon>
        <taxon>Methanobacteriati</taxon>
        <taxon>Methanobacteriota</taxon>
        <taxon>Stenosarchaea group</taxon>
        <taxon>Halobacteria</taxon>
        <taxon>Halobacteriales</taxon>
        <taxon>Haloferacaceae</taxon>
        <taxon>Halopenitus</taxon>
    </lineage>
</organism>
<feature type="domain" description="PAC" evidence="7">
    <location>
        <begin position="391"/>
        <end position="443"/>
    </location>
</feature>
<dbReference type="PROSITE" id="PS50113">
    <property type="entry name" value="PAC"/>
    <property type="match status" value="1"/>
</dbReference>
<dbReference type="SMART" id="SM00086">
    <property type="entry name" value="PAC"/>
    <property type="match status" value="1"/>
</dbReference>
<dbReference type="SMART" id="SM00091">
    <property type="entry name" value="PAS"/>
    <property type="match status" value="2"/>
</dbReference>
<dbReference type="InterPro" id="IPR000700">
    <property type="entry name" value="PAS-assoc_C"/>
</dbReference>
<dbReference type="SUPFAM" id="SSF55785">
    <property type="entry name" value="PYP-like sensor domain (PAS domain)"/>
    <property type="match status" value="2"/>
</dbReference>
<dbReference type="GO" id="GO:0006355">
    <property type="term" value="P:regulation of DNA-templated transcription"/>
    <property type="evidence" value="ECO:0007669"/>
    <property type="project" value="InterPro"/>
</dbReference>